<keyword evidence="9 12" id="KW-0408">Iron</keyword>
<gene>
    <name evidence="14" type="ORF">BFV95_4301</name>
</gene>
<comment type="subunit">
    <text evidence="11">Part of an enzyme complex containing four subunits: a flavoprotein, an iron-sulfur protein, plus two membrane-anchoring proteins, SdhC and SdhD. The complex can form homotrimers.</text>
</comment>
<evidence type="ECO:0000256" key="11">
    <source>
        <dbReference type="ARBA" id="ARBA00025912"/>
    </source>
</evidence>
<evidence type="ECO:0000256" key="8">
    <source>
        <dbReference type="ARBA" id="ARBA00022989"/>
    </source>
</evidence>
<dbReference type="InterPro" id="IPR000701">
    <property type="entry name" value="SuccDH_FuR_B_TM-su"/>
</dbReference>
<organism evidence="14 15">
    <name type="scientific">Alteromonas macleodii</name>
    <name type="common">Pseudoalteromonas macleodii</name>
    <dbReference type="NCBI Taxonomy" id="28108"/>
    <lineage>
        <taxon>Bacteria</taxon>
        <taxon>Pseudomonadati</taxon>
        <taxon>Pseudomonadota</taxon>
        <taxon>Gammaproteobacteria</taxon>
        <taxon>Alteromonadales</taxon>
        <taxon>Alteromonadaceae</taxon>
        <taxon>Alteromonas/Salinimonas group</taxon>
        <taxon>Alteromonas</taxon>
    </lineage>
</organism>
<evidence type="ECO:0000313" key="14">
    <source>
        <dbReference type="EMBL" id="OES25725.1"/>
    </source>
</evidence>
<evidence type="ECO:0000313" key="15">
    <source>
        <dbReference type="Proteomes" id="UP000095392"/>
    </source>
</evidence>
<dbReference type="SUPFAM" id="SSF81343">
    <property type="entry name" value="Fumarate reductase respiratory complex transmembrane subunits"/>
    <property type="match status" value="1"/>
</dbReference>
<dbReference type="GO" id="GO:0006099">
    <property type="term" value="P:tricarboxylic acid cycle"/>
    <property type="evidence" value="ECO:0007669"/>
    <property type="project" value="InterPro"/>
</dbReference>
<dbReference type="GO" id="GO:0009055">
    <property type="term" value="F:electron transfer activity"/>
    <property type="evidence" value="ECO:0007669"/>
    <property type="project" value="InterPro"/>
</dbReference>
<comment type="caution">
    <text evidence="14">The sequence shown here is derived from an EMBL/GenBank/DDBJ whole genome shotgun (WGS) entry which is preliminary data.</text>
</comment>
<dbReference type="CDD" id="cd03499">
    <property type="entry name" value="SQR_TypeC_SdhC"/>
    <property type="match status" value="1"/>
</dbReference>
<dbReference type="Gene3D" id="1.20.1300.10">
    <property type="entry name" value="Fumarate reductase/succinate dehydrogenase, transmembrane subunit"/>
    <property type="match status" value="1"/>
</dbReference>
<evidence type="ECO:0000256" key="5">
    <source>
        <dbReference type="ARBA" id="ARBA00022617"/>
    </source>
</evidence>
<keyword evidence="15" id="KW-1185">Reference proteome</keyword>
<comment type="function">
    <text evidence="1">Membrane-anchoring subunit of succinate dehydrogenase (SDH).</text>
</comment>
<evidence type="ECO:0000256" key="7">
    <source>
        <dbReference type="ARBA" id="ARBA00022723"/>
    </source>
</evidence>
<evidence type="ECO:0000256" key="13">
    <source>
        <dbReference type="SAM" id="Phobius"/>
    </source>
</evidence>
<dbReference type="GO" id="GO:0046872">
    <property type="term" value="F:metal ion binding"/>
    <property type="evidence" value="ECO:0007669"/>
    <property type="project" value="UniProtKB-KW"/>
</dbReference>
<dbReference type="GO" id="GO:0016020">
    <property type="term" value="C:membrane"/>
    <property type="evidence" value="ECO:0007669"/>
    <property type="project" value="UniProtKB-SubCell"/>
</dbReference>
<feature type="binding site" description="axial binding residue" evidence="12">
    <location>
        <position position="38"/>
    </location>
    <ligand>
        <name>heme</name>
        <dbReference type="ChEBI" id="CHEBI:30413"/>
        <note>ligand shared with second transmembrane subunit</note>
    </ligand>
    <ligandPart>
        <name>Fe</name>
        <dbReference type="ChEBI" id="CHEBI:18248"/>
    </ligandPart>
</feature>
<sequence length="83" mass="9237">MFVISLQSEDSFQLATNYFENWFVRVIFWGGLTALSFHAISGVNHMLRDLGFGKELDSASKMSAVVILLTAISSVILAIYLFS</sequence>
<name>A0AB36FMV4_ALTMA</name>
<keyword evidence="10 13" id="KW-0472">Membrane</keyword>
<protein>
    <recommendedName>
        <fullName evidence="4">Succinate dehydrogenase cytochrome b556 subunit</fullName>
    </recommendedName>
</protein>
<evidence type="ECO:0000256" key="1">
    <source>
        <dbReference type="ARBA" id="ARBA00004050"/>
    </source>
</evidence>
<comment type="similarity">
    <text evidence="3">Belongs to the cytochrome b560 family.</text>
</comment>
<dbReference type="NCBIfam" id="TIGR02970">
    <property type="entry name" value="succ_dehyd_cytB"/>
    <property type="match status" value="1"/>
</dbReference>
<feature type="transmembrane region" description="Helical" evidence="13">
    <location>
        <begin position="22"/>
        <end position="43"/>
    </location>
</feature>
<dbReference type="Pfam" id="PF01127">
    <property type="entry name" value="Sdh_cyt"/>
    <property type="match status" value="1"/>
</dbReference>
<feature type="transmembrane region" description="Helical" evidence="13">
    <location>
        <begin position="64"/>
        <end position="82"/>
    </location>
</feature>
<evidence type="ECO:0000256" key="4">
    <source>
        <dbReference type="ARBA" id="ARBA00020076"/>
    </source>
</evidence>
<dbReference type="EMBL" id="MIPY01000040">
    <property type="protein sequence ID" value="OES25725.1"/>
    <property type="molecule type" value="Genomic_DNA"/>
</dbReference>
<reference evidence="14 15" key="1">
    <citation type="submission" date="2016-09" db="EMBL/GenBank/DDBJ databases">
        <title>Draft Genome Sequence of four Alteromonas macleodii strains isolated from copper coupons and grown long-term at elevated copper levels.</title>
        <authorList>
            <person name="Cusick K."/>
            <person name="Dale J."/>
            <person name="Little B."/>
            <person name="Biffinger J."/>
        </authorList>
    </citation>
    <scope>NUCLEOTIDE SEQUENCE [LARGE SCALE GENOMIC DNA]</scope>
    <source>
        <strain evidence="14 15">KCP01</strain>
    </source>
</reference>
<dbReference type="AlphaFoldDB" id="A0AB36FMV4"/>
<proteinExistence type="inferred from homology"/>
<dbReference type="InterPro" id="IPR014314">
    <property type="entry name" value="Succ_DH_cytb556"/>
</dbReference>
<evidence type="ECO:0000256" key="9">
    <source>
        <dbReference type="ARBA" id="ARBA00023004"/>
    </source>
</evidence>
<keyword evidence="7 12" id="KW-0479">Metal-binding</keyword>
<keyword evidence="6 13" id="KW-0812">Transmembrane</keyword>
<keyword evidence="5 12" id="KW-0349">Heme</keyword>
<evidence type="ECO:0000256" key="2">
    <source>
        <dbReference type="ARBA" id="ARBA00004370"/>
    </source>
</evidence>
<evidence type="ECO:0000256" key="3">
    <source>
        <dbReference type="ARBA" id="ARBA00007244"/>
    </source>
</evidence>
<evidence type="ECO:0000256" key="12">
    <source>
        <dbReference type="PIRSR" id="PIRSR000178-1"/>
    </source>
</evidence>
<comment type="cofactor">
    <cofactor evidence="12">
        <name>heme</name>
        <dbReference type="ChEBI" id="CHEBI:30413"/>
    </cofactor>
    <text evidence="12">The heme is bound between the two transmembrane subunits.</text>
</comment>
<dbReference type="InterPro" id="IPR034804">
    <property type="entry name" value="SQR/QFR_C/D"/>
</dbReference>
<accession>A0AB36FMV4</accession>
<evidence type="ECO:0000256" key="6">
    <source>
        <dbReference type="ARBA" id="ARBA00022692"/>
    </source>
</evidence>
<dbReference type="PIRSF" id="PIRSF000178">
    <property type="entry name" value="SDH_cyt_b560"/>
    <property type="match status" value="1"/>
</dbReference>
<dbReference type="Proteomes" id="UP000095392">
    <property type="component" value="Unassembled WGS sequence"/>
</dbReference>
<keyword evidence="8 13" id="KW-1133">Transmembrane helix</keyword>
<comment type="subcellular location">
    <subcellularLocation>
        <location evidence="2">Membrane</location>
    </subcellularLocation>
</comment>
<evidence type="ECO:0000256" key="10">
    <source>
        <dbReference type="ARBA" id="ARBA00023136"/>
    </source>
</evidence>